<protein>
    <recommendedName>
        <fullName evidence="7">Preprotein translocase subunit YajC</fullName>
    </recommendedName>
</protein>
<comment type="subcellular location">
    <subcellularLocation>
        <location evidence="1">Cell outer membrane</location>
    </subcellularLocation>
</comment>
<feature type="signal peptide" evidence="4">
    <location>
        <begin position="1"/>
        <end position="30"/>
    </location>
</feature>
<dbReference type="Gene3D" id="2.40.170.20">
    <property type="entry name" value="TonB-dependent receptor, beta-barrel domain"/>
    <property type="match status" value="1"/>
</dbReference>
<evidence type="ECO:0000256" key="3">
    <source>
        <dbReference type="ARBA" id="ARBA00023237"/>
    </source>
</evidence>
<evidence type="ECO:0000313" key="5">
    <source>
        <dbReference type="EMBL" id="RDC60079.1"/>
    </source>
</evidence>
<dbReference type="InterPro" id="IPR036942">
    <property type="entry name" value="Beta-barrel_TonB_sf"/>
</dbReference>
<name>A0A369QAY8_9SPHN</name>
<accession>A0A369QAY8</accession>
<evidence type="ECO:0000313" key="6">
    <source>
        <dbReference type="Proteomes" id="UP000253727"/>
    </source>
</evidence>
<dbReference type="GO" id="GO:0009279">
    <property type="term" value="C:cell outer membrane"/>
    <property type="evidence" value="ECO:0007669"/>
    <property type="project" value="UniProtKB-SubCell"/>
</dbReference>
<evidence type="ECO:0000256" key="4">
    <source>
        <dbReference type="SAM" id="SignalP"/>
    </source>
</evidence>
<organism evidence="5 6">
    <name type="scientific">Alteripontixanthobacter maritimus</name>
    <dbReference type="NCBI Taxonomy" id="2161824"/>
    <lineage>
        <taxon>Bacteria</taxon>
        <taxon>Pseudomonadati</taxon>
        <taxon>Pseudomonadota</taxon>
        <taxon>Alphaproteobacteria</taxon>
        <taxon>Sphingomonadales</taxon>
        <taxon>Erythrobacteraceae</taxon>
        <taxon>Alteripontixanthobacter</taxon>
    </lineage>
</organism>
<dbReference type="EMBL" id="QBKA01000002">
    <property type="protein sequence ID" value="RDC60079.1"/>
    <property type="molecule type" value="Genomic_DNA"/>
</dbReference>
<feature type="chain" id="PRO_5016603877" description="Preprotein translocase subunit YajC" evidence="4">
    <location>
        <begin position="31"/>
        <end position="558"/>
    </location>
</feature>
<keyword evidence="3" id="KW-0998">Cell outer membrane</keyword>
<comment type="caution">
    <text evidence="5">The sequence shown here is derived from an EMBL/GenBank/DDBJ whole genome shotgun (WGS) entry which is preliminary data.</text>
</comment>
<keyword evidence="4" id="KW-0732">Signal</keyword>
<keyword evidence="2" id="KW-0472">Membrane</keyword>
<reference evidence="5 6" key="1">
    <citation type="submission" date="2018-04" db="EMBL/GenBank/DDBJ databases">
        <title>Altererythrobacter sp. HME9302 genome sequencing and assembly.</title>
        <authorList>
            <person name="Kang H."/>
            <person name="Kim H."/>
            <person name="Joh K."/>
        </authorList>
    </citation>
    <scope>NUCLEOTIDE SEQUENCE [LARGE SCALE GENOMIC DNA]</scope>
    <source>
        <strain evidence="5 6">HME9302</strain>
    </source>
</reference>
<dbReference type="SUPFAM" id="SSF56935">
    <property type="entry name" value="Porins"/>
    <property type="match status" value="1"/>
</dbReference>
<dbReference type="AlphaFoldDB" id="A0A369QAY8"/>
<evidence type="ECO:0008006" key="7">
    <source>
        <dbReference type="Google" id="ProtNLM"/>
    </source>
</evidence>
<sequence>MGMGNNIMKTQVFTTLTAIVALSCAMPVAAQDAAPPQRDDNRSAGAGSGRVEVTPYIEASQVLLAEISPGDEVVTYSQLAAGVEASIQGRNNAASVSLRYERNIGWDDDVADSDSISGVARGYTTITPGLTIEAGALAARTQVDGNGGTTLNALDTRTDSESTIYSAYAGPTLVTRAGDVAIDANYRFGYNAVDAPDALIATPGAAPVDVFDDSTVHSANIHAGIAPNEPLPVGLGVGAGFFQEDVSNLDQRVRDAYVRGDVTVPVGPDLALVAGVGYENVEISGRDAVRDANGVPVVGADGRLVTDNSEPRQIAFETDGLIWDAGVVWRPSRRTALEAHVGKRYDSTSYYGSFAWAPSSRSSLNVSVYDSVSGFGGQFNQAIANLPTDFEANRNLLTGDLTGCVASLEGSACFGNAFNSVRSSTFRGRGVVASYARQIGRFSTGIGAGYDRRKFIAAPGTILASANGVVDESYFLTSYFSGQLDARSSFSVNAYANWLNSGFDGGDTTVLGASAAYSRNLLAGLSARAAVGVDYLDTDAAGDDLTTASALFGLRYDF</sequence>
<evidence type="ECO:0000256" key="1">
    <source>
        <dbReference type="ARBA" id="ARBA00004442"/>
    </source>
</evidence>
<proteinExistence type="predicted"/>
<evidence type="ECO:0000256" key="2">
    <source>
        <dbReference type="ARBA" id="ARBA00023136"/>
    </source>
</evidence>
<dbReference type="Proteomes" id="UP000253727">
    <property type="component" value="Unassembled WGS sequence"/>
</dbReference>
<keyword evidence="6" id="KW-1185">Reference proteome</keyword>
<gene>
    <name evidence="5" type="ORF">HME9302_01278</name>
</gene>